<evidence type="ECO:0000256" key="8">
    <source>
        <dbReference type="ARBA" id="ARBA00049547"/>
    </source>
</evidence>
<dbReference type="SUPFAM" id="SSF51971">
    <property type="entry name" value="Nucleotide-binding domain"/>
    <property type="match status" value="1"/>
</dbReference>
<dbReference type="InterPro" id="IPR006076">
    <property type="entry name" value="FAD-dep_OxRdtase"/>
</dbReference>
<evidence type="ECO:0000313" key="11">
    <source>
        <dbReference type="EMBL" id="MBG9377501.1"/>
    </source>
</evidence>
<dbReference type="GO" id="GO:0019478">
    <property type="term" value="P:D-amino acid catabolic process"/>
    <property type="evidence" value="ECO:0007669"/>
    <property type="project" value="TreeGrafter"/>
</dbReference>
<feature type="binding site" evidence="9">
    <location>
        <position position="294"/>
    </location>
    <ligand>
        <name>D-dopa</name>
        <dbReference type="ChEBI" id="CHEBI:149689"/>
    </ligand>
</feature>
<comment type="catalytic activity">
    <reaction evidence="8">
        <text>a D-alpha-amino acid + O2 + H2O = a 2-oxocarboxylate + H2O2 + NH4(+)</text>
        <dbReference type="Rhea" id="RHEA:21816"/>
        <dbReference type="ChEBI" id="CHEBI:15377"/>
        <dbReference type="ChEBI" id="CHEBI:15379"/>
        <dbReference type="ChEBI" id="CHEBI:16240"/>
        <dbReference type="ChEBI" id="CHEBI:28938"/>
        <dbReference type="ChEBI" id="CHEBI:35179"/>
        <dbReference type="ChEBI" id="CHEBI:59871"/>
        <dbReference type="EC" id="1.4.3.3"/>
    </reaction>
    <physiologicalReaction direction="left-to-right" evidence="8">
        <dbReference type="Rhea" id="RHEA:21817"/>
    </physiologicalReaction>
</comment>
<feature type="domain" description="FAD dependent oxidoreductase" evidence="10">
    <location>
        <begin position="4"/>
        <end position="310"/>
    </location>
</feature>
<dbReference type="InterPro" id="IPR023209">
    <property type="entry name" value="DAO"/>
</dbReference>
<feature type="binding site" evidence="9">
    <location>
        <begin position="293"/>
        <end position="298"/>
    </location>
    <ligand>
        <name>FAD</name>
        <dbReference type="ChEBI" id="CHEBI:57692"/>
    </ligand>
</feature>
<dbReference type="PANTHER" id="PTHR11530:SF11">
    <property type="entry name" value="D-ASPARTATE OXIDASE"/>
    <property type="match status" value="1"/>
</dbReference>
<protein>
    <recommendedName>
        <fullName evidence="7">D-amino-acid oxidase</fullName>
        <ecNumber evidence="6">1.4.3.3</ecNumber>
    </recommendedName>
</protein>
<keyword evidence="4 9" id="KW-0274">FAD</keyword>
<feature type="binding site" evidence="9">
    <location>
        <position position="270"/>
    </location>
    <ligand>
        <name>D-dopa</name>
        <dbReference type="ChEBI" id="CHEBI:149689"/>
    </ligand>
</feature>
<evidence type="ECO:0000256" key="7">
    <source>
        <dbReference type="ARBA" id="ARBA00039751"/>
    </source>
</evidence>
<evidence type="ECO:0000256" key="9">
    <source>
        <dbReference type="PIRSR" id="PIRSR000189-1"/>
    </source>
</evidence>
<dbReference type="SUPFAM" id="SSF54373">
    <property type="entry name" value="FAD-linked reductases, C-terminal domain"/>
    <property type="match status" value="1"/>
</dbReference>
<evidence type="ECO:0000256" key="3">
    <source>
        <dbReference type="ARBA" id="ARBA00022630"/>
    </source>
</evidence>
<evidence type="ECO:0000256" key="1">
    <source>
        <dbReference type="ARBA" id="ARBA00001974"/>
    </source>
</evidence>
<dbReference type="PROSITE" id="PS00677">
    <property type="entry name" value="DAO"/>
    <property type="match status" value="1"/>
</dbReference>
<dbReference type="GO" id="GO:0003884">
    <property type="term" value="F:D-amino-acid oxidase activity"/>
    <property type="evidence" value="ECO:0007669"/>
    <property type="project" value="UniProtKB-EC"/>
</dbReference>
<keyword evidence="3" id="KW-0285">Flavoprotein</keyword>
<keyword evidence="12" id="KW-1185">Reference proteome</keyword>
<dbReference type="GO" id="GO:0005737">
    <property type="term" value="C:cytoplasm"/>
    <property type="evidence" value="ECO:0007669"/>
    <property type="project" value="TreeGrafter"/>
</dbReference>
<feature type="binding site" evidence="9">
    <location>
        <position position="215"/>
    </location>
    <ligand>
        <name>D-dopa</name>
        <dbReference type="ChEBI" id="CHEBI:149689"/>
    </ligand>
</feature>
<accession>A0A931GV75</accession>
<keyword evidence="5" id="KW-0560">Oxidoreductase</keyword>
<evidence type="ECO:0000256" key="2">
    <source>
        <dbReference type="ARBA" id="ARBA00006730"/>
    </source>
</evidence>
<evidence type="ECO:0000259" key="10">
    <source>
        <dbReference type="Pfam" id="PF01266"/>
    </source>
</evidence>
<proteinExistence type="inferred from homology"/>
<dbReference type="Gene3D" id="3.30.9.10">
    <property type="entry name" value="D-Amino Acid Oxidase, subunit A, domain 2"/>
    <property type="match status" value="1"/>
</dbReference>
<dbReference type="Pfam" id="PF01266">
    <property type="entry name" value="DAO"/>
    <property type="match status" value="1"/>
</dbReference>
<organism evidence="11 12">
    <name type="scientific">Panacibacter microcysteis</name>
    <dbReference type="NCBI Taxonomy" id="2793269"/>
    <lineage>
        <taxon>Bacteria</taxon>
        <taxon>Pseudomonadati</taxon>
        <taxon>Bacteroidota</taxon>
        <taxon>Chitinophagia</taxon>
        <taxon>Chitinophagales</taxon>
        <taxon>Chitinophagaceae</taxon>
        <taxon>Panacibacter</taxon>
    </lineage>
</organism>
<dbReference type="Proteomes" id="UP000628448">
    <property type="component" value="Unassembled WGS sequence"/>
</dbReference>
<dbReference type="EC" id="1.4.3.3" evidence="6"/>
<comment type="cofactor">
    <cofactor evidence="1 9">
        <name>FAD</name>
        <dbReference type="ChEBI" id="CHEBI:57692"/>
    </cofactor>
</comment>
<reference evidence="11" key="1">
    <citation type="submission" date="2020-11" db="EMBL/GenBank/DDBJ databases">
        <title>Bacterial whole genome sequence for Panacibacter sp. DH6.</title>
        <authorList>
            <person name="Le V."/>
            <person name="Ko S."/>
            <person name="Ahn C.-Y."/>
            <person name="Oh H.-M."/>
        </authorList>
    </citation>
    <scope>NUCLEOTIDE SEQUENCE</scope>
    <source>
        <strain evidence="11">DH6</strain>
    </source>
</reference>
<comment type="similarity">
    <text evidence="2">Belongs to the DAMOX/DASOX family.</text>
</comment>
<dbReference type="PIRSF" id="PIRSF000189">
    <property type="entry name" value="D-aa_oxidase"/>
    <property type="match status" value="1"/>
</dbReference>
<dbReference type="EMBL" id="JADWYR010000002">
    <property type="protein sequence ID" value="MBG9377501.1"/>
    <property type="molecule type" value="Genomic_DNA"/>
</dbReference>
<comment type="caution">
    <text evidence="11">The sequence shown here is derived from an EMBL/GenBank/DDBJ whole genome shotgun (WGS) entry which is preliminary data.</text>
</comment>
<dbReference type="GO" id="GO:0071949">
    <property type="term" value="F:FAD binding"/>
    <property type="evidence" value="ECO:0007669"/>
    <property type="project" value="InterPro"/>
</dbReference>
<dbReference type="PANTHER" id="PTHR11530">
    <property type="entry name" value="D-AMINO ACID OXIDASE"/>
    <property type="match status" value="1"/>
</dbReference>
<feature type="binding site" evidence="9">
    <location>
        <begin position="40"/>
        <end position="41"/>
    </location>
    <ligand>
        <name>FAD</name>
        <dbReference type="ChEBI" id="CHEBI:57692"/>
    </ligand>
</feature>
<evidence type="ECO:0000313" key="12">
    <source>
        <dbReference type="Proteomes" id="UP000628448"/>
    </source>
</evidence>
<evidence type="ECO:0000256" key="5">
    <source>
        <dbReference type="ARBA" id="ARBA00023002"/>
    </source>
</evidence>
<dbReference type="AlphaFoldDB" id="A0A931GV75"/>
<dbReference type="InterPro" id="IPR006181">
    <property type="entry name" value="D-amino_acid_oxidase_CS"/>
</dbReference>
<gene>
    <name evidence="11" type="ORF">I5907_14750</name>
</gene>
<dbReference type="RefSeq" id="WP_196991582.1">
    <property type="nucleotide sequence ID" value="NZ_JADWYR010000002.1"/>
</dbReference>
<name>A0A931GV75_9BACT</name>
<dbReference type="Gene3D" id="3.40.50.720">
    <property type="entry name" value="NAD(P)-binding Rossmann-like Domain"/>
    <property type="match status" value="1"/>
</dbReference>
<evidence type="ECO:0000256" key="4">
    <source>
        <dbReference type="ARBA" id="ARBA00022827"/>
    </source>
</evidence>
<evidence type="ECO:0000256" key="6">
    <source>
        <dbReference type="ARBA" id="ARBA00039101"/>
    </source>
</evidence>
<sequence length="315" mass="34623">MGKKIAIIGAGISGMSTALLLTGKSHNITIFASAFSPGITSNKAAAFWFPYHIRNDKRGIGWCRESYHFYSSLIHEPSSGISIQKLVKVLRHGVAEAEPVWIDFMPEGAMRILPATELPDGIAKAYEVKVPLIETQLFLPYLKTILETKGAVFIERTIGHFSELQHDYDCVINCAALGAKKLCNDAALIPVRGQVGLLEPAEEMDIYLDNEKPLYIVPRKDAIIVGGTYEEHVDAAITEPATIERLLGNAYEVFPALRSKRVLGSWAGVRPYRQEVRVEREAGTNIIHNYGHGGSGFTLAFGCAKEVAQLVDEIN</sequence>